<comment type="caution">
    <text evidence="1">The sequence shown here is derived from an EMBL/GenBank/DDBJ whole genome shotgun (WGS) entry which is preliminary data.</text>
</comment>
<evidence type="ECO:0000313" key="2">
    <source>
        <dbReference type="Proteomes" id="UP000516437"/>
    </source>
</evidence>
<gene>
    <name evidence="1" type="ORF">CJ030_MR4G017901</name>
</gene>
<keyword evidence="2" id="KW-1185">Reference proteome</keyword>
<protein>
    <submittedName>
        <fullName evidence="1">Uncharacterized protein</fullName>
    </submittedName>
</protein>
<organism evidence="1 2">
    <name type="scientific">Morella rubra</name>
    <name type="common">Chinese bayberry</name>
    <dbReference type="NCBI Taxonomy" id="262757"/>
    <lineage>
        <taxon>Eukaryota</taxon>
        <taxon>Viridiplantae</taxon>
        <taxon>Streptophyta</taxon>
        <taxon>Embryophyta</taxon>
        <taxon>Tracheophyta</taxon>
        <taxon>Spermatophyta</taxon>
        <taxon>Magnoliopsida</taxon>
        <taxon>eudicotyledons</taxon>
        <taxon>Gunneridae</taxon>
        <taxon>Pentapetalae</taxon>
        <taxon>rosids</taxon>
        <taxon>fabids</taxon>
        <taxon>Fagales</taxon>
        <taxon>Myricaceae</taxon>
        <taxon>Morella</taxon>
    </lineage>
</organism>
<proteinExistence type="predicted"/>
<dbReference type="OrthoDB" id="779821at2759"/>
<dbReference type="EMBL" id="RXIC02000022">
    <property type="protein sequence ID" value="KAB1215571.1"/>
    <property type="molecule type" value="Genomic_DNA"/>
</dbReference>
<name>A0A6A1VRN4_9ROSI</name>
<dbReference type="AlphaFoldDB" id="A0A6A1VRN4"/>
<evidence type="ECO:0000313" key="1">
    <source>
        <dbReference type="EMBL" id="KAB1215571.1"/>
    </source>
</evidence>
<dbReference type="PANTHER" id="PTHR35834:SF3">
    <property type="entry name" value="ARM REPEAT SUPERFAMILY PROTEIN"/>
    <property type="match status" value="1"/>
</dbReference>
<accession>A0A6A1VRN4</accession>
<dbReference type="PANTHER" id="PTHR35834">
    <property type="entry name" value="ARMADILLO-TYPE FOLD PROTEIN-RELATED"/>
    <property type="match status" value="1"/>
</dbReference>
<reference evidence="1 2" key="1">
    <citation type="journal article" date="2019" name="Plant Biotechnol. J.">
        <title>The red bayberry genome and genetic basis of sex determination.</title>
        <authorList>
            <person name="Jia H.M."/>
            <person name="Jia H.J."/>
            <person name="Cai Q.L."/>
            <person name="Wang Y."/>
            <person name="Zhao H.B."/>
            <person name="Yang W.F."/>
            <person name="Wang G.Y."/>
            <person name="Li Y.H."/>
            <person name="Zhan D.L."/>
            <person name="Shen Y.T."/>
            <person name="Niu Q.F."/>
            <person name="Chang L."/>
            <person name="Qiu J."/>
            <person name="Zhao L."/>
            <person name="Xie H.B."/>
            <person name="Fu W.Y."/>
            <person name="Jin J."/>
            <person name="Li X.W."/>
            <person name="Jiao Y."/>
            <person name="Zhou C.C."/>
            <person name="Tu T."/>
            <person name="Chai C.Y."/>
            <person name="Gao J.L."/>
            <person name="Fan L.J."/>
            <person name="van de Weg E."/>
            <person name="Wang J.Y."/>
            <person name="Gao Z.S."/>
        </authorList>
    </citation>
    <scope>NUCLEOTIDE SEQUENCE [LARGE SCALE GENOMIC DNA]</scope>
    <source>
        <tissue evidence="1">Leaves</tissue>
    </source>
</reference>
<dbReference type="Proteomes" id="UP000516437">
    <property type="component" value="Chromosome 4"/>
</dbReference>
<sequence length="243" mass="27183">MEEVDEELENQRVLTLLEALKNASKVPQSNPISLSCNTNSKITNSIDEMESNCQLPRIIQLLSENWSIGAAALDCILKLAYFRRKEVIEAMLGEDLVEKLMELQRFDHGSSVPEKETGGVYAETEAETKMGNKNGENTQNYPFESCVTRFAVQLEVGEGLNRIEKREFKRDILRRVREASVSDSESATIEAEVLWGSSPWSLQCCAFWGGGAFLSDRIATHVTTIMPVSTENLTARLNSGLMR</sequence>